<name>A0A5K7S913_9BACT</name>
<evidence type="ECO:0000313" key="4">
    <source>
        <dbReference type="Proteomes" id="UP001193389"/>
    </source>
</evidence>
<sequence length="529" mass="56982">MIHGKNFIGSELSAEGSGSFQTFSPLNLTELPELFVEATKMETELAVAKACEAYKIYKKKSGKEKAAFLRAIADEIELLGPELIGRACAESGLPEGRITGERGRTVGQLRLFASVLEDGSWVEASIDPAMPERKPMARPDIRKMLQSVGPVVVFTASNFPLAFSTAGGDTASALAAGNPVIVKVHPYHAGTNELVAGAIIRAAQKTDMPDGVFSSLNAFDFSVGQALVLHPEVKSVAFTGSFVGGKSLYELAQKREEPIPVFAEMGSVNPVLLLPEKVKENTAKLAATIAGSINLGAGQFCTNPGVLIALKSEETEVFKTELANQISQLLPEKMLHQNISKNFERKAKYIFENKEVAKLAESEKLSAELQGRPVVARVSGADFIANPNLAEEIFGPFSLLIECDGTNELTEVVKAFRGQLTASVIGTSGDITTFRDQIELLQEVVGRLIFNGMPTGVEVGYSMQHGGPFPASTDGRFTSIGVDAIKRFVRPVAFQDAPDGYLPDELKNANPLNIWRRVDGQLTKEPIKN</sequence>
<dbReference type="GO" id="GO:0016620">
    <property type="term" value="F:oxidoreductase activity, acting on the aldehyde or oxo group of donors, NAD or NADP as acceptor"/>
    <property type="evidence" value="ECO:0007669"/>
    <property type="project" value="InterPro"/>
</dbReference>
<dbReference type="SUPFAM" id="SSF53720">
    <property type="entry name" value="ALDH-like"/>
    <property type="match status" value="1"/>
</dbReference>
<dbReference type="EMBL" id="AP018694">
    <property type="protein sequence ID" value="BBE17959.1"/>
    <property type="molecule type" value="Genomic_DNA"/>
</dbReference>
<dbReference type="Pfam" id="PF00171">
    <property type="entry name" value="Aldedh"/>
    <property type="match status" value="1"/>
</dbReference>
<dbReference type="PANTHER" id="PTHR43353">
    <property type="entry name" value="SUCCINATE-SEMIALDEHYDE DEHYDROGENASE, MITOCHONDRIAL"/>
    <property type="match status" value="1"/>
</dbReference>
<feature type="domain" description="Aldehyde dehydrogenase" evidence="2">
    <location>
        <begin position="19"/>
        <end position="467"/>
    </location>
</feature>
<accession>A0A5K7S913</accession>
<dbReference type="CDD" id="cd07129">
    <property type="entry name" value="ALDH_KGSADH"/>
    <property type="match status" value="1"/>
</dbReference>
<dbReference type="InterPro" id="IPR015590">
    <property type="entry name" value="Aldehyde_DH_dom"/>
</dbReference>
<gene>
    <name evidence="3" type="ORF">AQPE_2118</name>
</gene>
<dbReference type="AlphaFoldDB" id="A0A5K7S913"/>
<dbReference type="RefSeq" id="WP_318350911.1">
    <property type="nucleotide sequence ID" value="NZ_AP018694.1"/>
</dbReference>
<dbReference type="Gene3D" id="3.40.605.10">
    <property type="entry name" value="Aldehyde Dehydrogenase, Chain A, domain 1"/>
    <property type="match status" value="1"/>
</dbReference>
<dbReference type="InterPro" id="IPR016162">
    <property type="entry name" value="Ald_DH_N"/>
</dbReference>
<protein>
    <submittedName>
        <fullName evidence="3">Ketoglutarate semialdehyde dehydrogenase</fullName>
    </submittedName>
</protein>
<organism evidence="3 4">
    <name type="scientific">Aquipluma nitroreducens</name>
    <dbReference type="NCBI Taxonomy" id="2010828"/>
    <lineage>
        <taxon>Bacteria</taxon>
        <taxon>Pseudomonadati</taxon>
        <taxon>Bacteroidota</taxon>
        <taxon>Bacteroidia</taxon>
        <taxon>Marinilabiliales</taxon>
        <taxon>Prolixibacteraceae</taxon>
        <taxon>Aquipluma</taxon>
    </lineage>
</organism>
<evidence type="ECO:0000256" key="1">
    <source>
        <dbReference type="ARBA" id="ARBA00023002"/>
    </source>
</evidence>
<dbReference type="InterPro" id="IPR016161">
    <property type="entry name" value="Ald_DH/histidinol_DH"/>
</dbReference>
<dbReference type="InterPro" id="IPR016163">
    <property type="entry name" value="Ald_DH_C"/>
</dbReference>
<dbReference type="Gene3D" id="3.40.309.10">
    <property type="entry name" value="Aldehyde Dehydrogenase, Chain A, domain 2"/>
    <property type="match status" value="1"/>
</dbReference>
<dbReference type="PANTHER" id="PTHR43353:SF3">
    <property type="entry name" value="ALDEHYDE DEHYDROGENASE-RELATED"/>
    <property type="match status" value="1"/>
</dbReference>
<dbReference type="KEGG" id="anf:AQPE_2118"/>
<dbReference type="Proteomes" id="UP001193389">
    <property type="component" value="Chromosome"/>
</dbReference>
<evidence type="ECO:0000259" key="2">
    <source>
        <dbReference type="Pfam" id="PF00171"/>
    </source>
</evidence>
<proteinExistence type="predicted"/>
<dbReference type="InterPro" id="IPR044151">
    <property type="entry name" value="ALDH_KGSADH"/>
</dbReference>
<keyword evidence="1" id="KW-0560">Oxidoreductase</keyword>
<evidence type="ECO:0000313" key="3">
    <source>
        <dbReference type="EMBL" id="BBE17959.1"/>
    </source>
</evidence>
<reference evidence="3" key="1">
    <citation type="journal article" date="2020" name="Int. J. Syst. Evol. Microbiol.">
        <title>Aquipluma nitroreducens gen. nov. sp. nov., a novel facultatively anaerobic bacterium isolated from a freshwater lake.</title>
        <authorList>
            <person name="Watanabe M."/>
            <person name="Kojima H."/>
            <person name="Fukui M."/>
        </authorList>
    </citation>
    <scope>NUCLEOTIDE SEQUENCE</scope>
    <source>
        <strain evidence="3">MeG22</strain>
    </source>
</reference>
<keyword evidence="4" id="KW-1185">Reference proteome</keyword>
<dbReference type="InterPro" id="IPR050740">
    <property type="entry name" value="Aldehyde_DH_Superfamily"/>
</dbReference>